<dbReference type="AlphaFoldDB" id="A0A0B4HNS3"/>
<evidence type="ECO:0000313" key="2">
    <source>
        <dbReference type="Proteomes" id="UP000031192"/>
    </source>
</evidence>
<gene>
    <name evidence="1" type="ORF">MGU_11549</name>
</gene>
<accession>A0A0B4HNS3</accession>
<evidence type="ECO:0000313" key="1">
    <source>
        <dbReference type="EMBL" id="KID81064.1"/>
    </source>
</evidence>
<dbReference type="EMBL" id="AZNH01000215">
    <property type="protein sequence ID" value="KID81064.1"/>
    <property type="molecule type" value="Genomic_DNA"/>
</dbReference>
<name>A0A0B4HNS3_METGA</name>
<protein>
    <submittedName>
        <fullName evidence="1">Uncharacterized protein</fullName>
    </submittedName>
</protein>
<proteinExistence type="predicted"/>
<reference evidence="1 2" key="1">
    <citation type="journal article" date="2014" name="Proc. Natl. Acad. Sci. U.S.A.">
        <title>Trajectory and genomic determinants of fungal-pathogen speciation and host adaptation.</title>
        <authorList>
            <person name="Hu X."/>
            <person name="Xiao G."/>
            <person name="Zheng P."/>
            <person name="Shang Y."/>
            <person name="Su Y."/>
            <person name="Zhang X."/>
            <person name="Liu X."/>
            <person name="Zhan S."/>
            <person name="St Leger R.J."/>
            <person name="Wang C."/>
        </authorList>
    </citation>
    <scope>NUCLEOTIDE SEQUENCE [LARGE SCALE GENOMIC DNA]</scope>
    <source>
        <strain evidence="1 2">ARSEF 977</strain>
    </source>
</reference>
<organism evidence="1 2">
    <name type="scientific">Metarhizium guizhouense (strain ARSEF 977)</name>
    <dbReference type="NCBI Taxonomy" id="1276136"/>
    <lineage>
        <taxon>Eukaryota</taxon>
        <taxon>Fungi</taxon>
        <taxon>Dikarya</taxon>
        <taxon>Ascomycota</taxon>
        <taxon>Pezizomycotina</taxon>
        <taxon>Sordariomycetes</taxon>
        <taxon>Hypocreomycetidae</taxon>
        <taxon>Hypocreales</taxon>
        <taxon>Clavicipitaceae</taxon>
        <taxon>Metarhizium</taxon>
    </lineage>
</organism>
<comment type="caution">
    <text evidence="1">The sequence shown here is derived from an EMBL/GenBank/DDBJ whole genome shotgun (WGS) entry which is preliminary data.</text>
</comment>
<dbReference type="Proteomes" id="UP000031192">
    <property type="component" value="Unassembled WGS sequence"/>
</dbReference>
<sequence length="141" mass="16006">MERSTAVVRREIARVEAAQNRPDYHIAHRERTVAAAAVDAANAAAVAPSAASRMSLEHHHSTNGRISFHTSEDMQRMNRVWARQETLHMSSSDRVKMYDGDKYERKVTGPFMGKLVSQGRIINIDGDDYIEYRVLTKPSFF</sequence>
<keyword evidence="2" id="KW-1185">Reference proteome</keyword>
<dbReference type="HOGENOM" id="CLU_128844_0_0_1"/>